<dbReference type="InterPro" id="IPR006115">
    <property type="entry name" value="6PGDH_NADP-bd"/>
</dbReference>
<keyword evidence="2" id="KW-0560">Oxidoreductase</keyword>
<comment type="caution">
    <text evidence="7">The sequence shown here is derived from an EMBL/GenBank/DDBJ whole genome shotgun (WGS) entry which is preliminary data.</text>
</comment>
<dbReference type="PROSITE" id="PS00895">
    <property type="entry name" value="3_HYDROXYISOBUT_DH"/>
    <property type="match status" value="1"/>
</dbReference>
<dbReference type="AlphaFoldDB" id="A0A934KEY9"/>
<dbReference type="InterPro" id="IPR013328">
    <property type="entry name" value="6PGD_dom2"/>
</dbReference>
<feature type="domain" description="3-hydroxyisobutyrate dehydrogenase-like NAD-binding" evidence="6">
    <location>
        <begin position="161"/>
        <end position="280"/>
    </location>
</feature>
<reference evidence="7 8" key="1">
    <citation type="submission" date="2020-10" db="EMBL/GenBank/DDBJ databases">
        <title>Ca. Dormibacterota MAGs.</title>
        <authorList>
            <person name="Montgomery K."/>
        </authorList>
    </citation>
    <scope>NUCLEOTIDE SEQUENCE [LARGE SCALE GENOMIC DNA]</scope>
    <source>
        <strain evidence="7">SC8811_S16_3</strain>
    </source>
</reference>
<feature type="active site" evidence="4">
    <location>
        <position position="167"/>
    </location>
</feature>
<dbReference type="InterPro" id="IPR036291">
    <property type="entry name" value="NAD(P)-bd_dom_sf"/>
</dbReference>
<dbReference type="PIRSF" id="PIRSF000103">
    <property type="entry name" value="HIBADH"/>
    <property type="match status" value="1"/>
</dbReference>
<sequence length="302" mass="30520">MEVGFIGLGKMGQPMVRRLLGAGHTVVVHNRSRPAVEELAAAGAVAADSAGQVAARAELVLTALPTPEAVERVYRELAAAGRGGQVYADHSTVSPETSRTCAALLAVEQAAFLDAPVSGGPDGAAAGSLTVMAGGAEADFQRALPAFEAYGQNIRLCGPVGAGQAVKLVNQLLCGVHSAAAAEAAVFGAALGIDADLLLEMLGTSFGSSRMFTRNVPRFISRDFSGATSVKLLVKDLGLVAAEARGVGLALPLGEVTGHLFQATAAAGLEDEDIASLVKLTEEAAGIKVQGRLPEEGTAPAG</sequence>
<dbReference type="GO" id="GO:0016054">
    <property type="term" value="P:organic acid catabolic process"/>
    <property type="evidence" value="ECO:0007669"/>
    <property type="project" value="UniProtKB-ARBA"/>
</dbReference>
<dbReference type="InterPro" id="IPR029154">
    <property type="entry name" value="HIBADH-like_NADP-bd"/>
</dbReference>
<dbReference type="InterPro" id="IPR015815">
    <property type="entry name" value="HIBADH-related"/>
</dbReference>
<feature type="domain" description="6-phosphogluconate dehydrogenase NADP-binding" evidence="5">
    <location>
        <begin position="2"/>
        <end position="156"/>
    </location>
</feature>
<dbReference type="InterPro" id="IPR002204">
    <property type="entry name" value="3-OH-isobutyrate_DH-rel_CS"/>
</dbReference>
<organism evidence="7 8">
    <name type="scientific">Candidatus Dormiibacter inghamiae</name>
    <dbReference type="NCBI Taxonomy" id="3127013"/>
    <lineage>
        <taxon>Bacteria</taxon>
        <taxon>Bacillati</taxon>
        <taxon>Candidatus Dormiibacterota</taxon>
        <taxon>Candidatus Dormibacteria</taxon>
        <taxon>Candidatus Dormibacterales</taxon>
        <taxon>Candidatus Dormibacteraceae</taxon>
        <taxon>Candidatus Dormiibacter</taxon>
    </lineage>
</organism>
<evidence type="ECO:0000259" key="5">
    <source>
        <dbReference type="Pfam" id="PF03446"/>
    </source>
</evidence>
<evidence type="ECO:0000256" key="4">
    <source>
        <dbReference type="PIRSR" id="PIRSR000103-1"/>
    </source>
</evidence>
<evidence type="ECO:0000256" key="2">
    <source>
        <dbReference type="ARBA" id="ARBA00023002"/>
    </source>
</evidence>
<evidence type="ECO:0000256" key="1">
    <source>
        <dbReference type="ARBA" id="ARBA00009080"/>
    </source>
</evidence>
<dbReference type="PANTHER" id="PTHR43060:SF15">
    <property type="entry name" value="3-HYDROXYISOBUTYRATE DEHYDROGENASE-LIKE 1, MITOCHONDRIAL-RELATED"/>
    <property type="match status" value="1"/>
</dbReference>
<dbReference type="RefSeq" id="WP_338176893.1">
    <property type="nucleotide sequence ID" value="NZ_JAEKNQ010000019.1"/>
</dbReference>
<dbReference type="Gene3D" id="3.40.50.720">
    <property type="entry name" value="NAD(P)-binding Rossmann-like Domain"/>
    <property type="match status" value="1"/>
</dbReference>
<dbReference type="Pfam" id="PF03446">
    <property type="entry name" value="NAD_binding_2"/>
    <property type="match status" value="1"/>
</dbReference>
<dbReference type="Proteomes" id="UP000620075">
    <property type="component" value="Unassembled WGS sequence"/>
</dbReference>
<accession>A0A934KEY9</accession>
<evidence type="ECO:0000259" key="6">
    <source>
        <dbReference type="Pfam" id="PF14833"/>
    </source>
</evidence>
<evidence type="ECO:0000313" key="7">
    <source>
        <dbReference type="EMBL" id="MBJ7602402.1"/>
    </source>
</evidence>
<comment type="similarity">
    <text evidence="1">Belongs to the HIBADH-related family.</text>
</comment>
<dbReference type="Pfam" id="PF14833">
    <property type="entry name" value="NAD_binding_11"/>
    <property type="match status" value="1"/>
</dbReference>
<proteinExistence type="inferred from homology"/>
<dbReference type="GO" id="GO:0050661">
    <property type="term" value="F:NADP binding"/>
    <property type="evidence" value="ECO:0007669"/>
    <property type="project" value="InterPro"/>
</dbReference>
<dbReference type="GO" id="GO:0051287">
    <property type="term" value="F:NAD binding"/>
    <property type="evidence" value="ECO:0007669"/>
    <property type="project" value="InterPro"/>
</dbReference>
<evidence type="ECO:0000256" key="3">
    <source>
        <dbReference type="ARBA" id="ARBA00023027"/>
    </source>
</evidence>
<dbReference type="SUPFAM" id="SSF51735">
    <property type="entry name" value="NAD(P)-binding Rossmann-fold domains"/>
    <property type="match status" value="1"/>
</dbReference>
<name>A0A934KEY9_9BACT</name>
<keyword evidence="3" id="KW-0520">NAD</keyword>
<dbReference type="GO" id="GO:0016491">
    <property type="term" value="F:oxidoreductase activity"/>
    <property type="evidence" value="ECO:0007669"/>
    <property type="project" value="UniProtKB-KW"/>
</dbReference>
<protein>
    <submittedName>
        <fullName evidence="7">NAD(P)-dependent oxidoreductase</fullName>
    </submittedName>
</protein>
<evidence type="ECO:0000313" key="8">
    <source>
        <dbReference type="Proteomes" id="UP000620075"/>
    </source>
</evidence>
<dbReference type="PANTHER" id="PTHR43060">
    <property type="entry name" value="3-HYDROXYISOBUTYRATE DEHYDROGENASE-LIKE 1, MITOCHONDRIAL-RELATED"/>
    <property type="match status" value="1"/>
</dbReference>
<dbReference type="InterPro" id="IPR008927">
    <property type="entry name" value="6-PGluconate_DH-like_C_sf"/>
</dbReference>
<dbReference type="Gene3D" id="1.10.1040.10">
    <property type="entry name" value="N-(1-d-carboxylethyl)-l-norvaline Dehydrogenase, domain 2"/>
    <property type="match status" value="1"/>
</dbReference>
<dbReference type="EMBL" id="JAEKNQ010000019">
    <property type="protein sequence ID" value="MBJ7602402.1"/>
    <property type="molecule type" value="Genomic_DNA"/>
</dbReference>
<gene>
    <name evidence="7" type="ORF">JF888_04305</name>
</gene>
<dbReference type="SUPFAM" id="SSF48179">
    <property type="entry name" value="6-phosphogluconate dehydrogenase C-terminal domain-like"/>
    <property type="match status" value="1"/>
</dbReference>